<evidence type="ECO:0000256" key="1">
    <source>
        <dbReference type="SAM" id="Phobius"/>
    </source>
</evidence>
<evidence type="ECO:0000313" key="3">
    <source>
        <dbReference type="Proteomes" id="UP000237105"/>
    </source>
</evidence>
<feature type="transmembrane region" description="Helical" evidence="1">
    <location>
        <begin position="37"/>
        <end position="58"/>
    </location>
</feature>
<keyword evidence="1" id="KW-1133">Transmembrane helix</keyword>
<keyword evidence="1" id="KW-0812">Transmembrane</keyword>
<dbReference type="AlphaFoldDB" id="A0A2P5CPW1"/>
<keyword evidence="3" id="KW-1185">Reference proteome</keyword>
<sequence>MNHFWYINPEERYIDMRGRPFRDLGIIMAEDTSRVKICSQTFAIIHVVLFGILILMIFDPIAWHIDFCGLFFKFSLIVLLAAKLGHLSEGDLEKKIAYGSPKFGKIA</sequence>
<protein>
    <submittedName>
        <fullName evidence="2">Uncharacterized protein</fullName>
    </submittedName>
</protein>
<dbReference type="Proteomes" id="UP000237105">
    <property type="component" value="Unassembled WGS sequence"/>
</dbReference>
<accession>A0A2P5CPW1</accession>
<dbReference type="EMBL" id="JXTB01000107">
    <property type="protein sequence ID" value="PON63078.1"/>
    <property type="molecule type" value="Genomic_DNA"/>
</dbReference>
<organism evidence="2 3">
    <name type="scientific">Parasponia andersonii</name>
    <name type="common">Sponia andersonii</name>
    <dbReference type="NCBI Taxonomy" id="3476"/>
    <lineage>
        <taxon>Eukaryota</taxon>
        <taxon>Viridiplantae</taxon>
        <taxon>Streptophyta</taxon>
        <taxon>Embryophyta</taxon>
        <taxon>Tracheophyta</taxon>
        <taxon>Spermatophyta</taxon>
        <taxon>Magnoliopsida</taxon>
        <taxon>eudicotyledons</taxon>
        <taxon>Gunneridae</taxon>
        <taxon>Pentapetalae</taxon>
        <taxon>rosids</taxon>
        <taxon>fabids</taxon>
        <taxon>Rosales</taxon>
        <taxon>Cannabaceae</taxon>
        <taxon>Parasponia</taxon>
    </lineage>
</organism>
<reference evidence="3" key="1">
    <citation type="submission" date="2016-06" db="EMBL/GenBank/DDBJ databases">
        <title>Parallel loss of symbiosis genes in relatives of nitrogen-fixing non-legume Parasponia.</title>
        <authorList>
            <person name="Van Velzen R."/>
            <person name="Holmer R."/>
            <person name="Bu F."/>
            <person name="Rutten L."/>
            <person name="Van Zeijl A."/>
            <person name="Liu W."/>
            <person name="Santuari L."/>
            <person name="Cao Q."/>
            <person name="Sharma T."/>
            <person name="Shen D."/>
            <person name="Roswanjaya Y."/>
            <person name="Wardhani T."/>
            <person name="Kalhor M.S."/>
            <person name="Jansen J."/>
            <person name="Van den Hoogen J."/>
            <person name="Gungor B."/>
            <person name="Hartog M."/>
            <person name="Hontelez J."/>
            <person name="Verver J."/>
            <person name="Yang W.-C."/>
            <person name="Schijlen E."/>
            <person name="Repin R."/>
            <person name="Schilthuizen M."/>
            <person name="Schranz E."/>
            <person name="Heidstra R."/>
            <person name="Miyata K."/>
            <person name="Fedorova E."/>
            <person name="Kohlen W."/>
            <person name="Bisseling T."/>
            <person name="Smit S."/>
            <person name="Geurts R."/>
        </authorList>
    </citation>
    <scope>NUCLEOTIDE SEQUENCE [LARGE SCALE GENOMIC DNA]</scope>
    <source>
        <strain evidence="3">cv. WU1-14</strain>
    </source>
</reference>
<comment type="caution">
    <text evidence="2">The sequence shown here is derived from an EMBL/GenBank/DDBJ whole genome shotgun (WGS) entry which is preliminary data.</text>
</comment>
<proteinExistence type="predicted"/>
<keyword evidence="1" id="KW-0472">Membrane</keyword>
<evidence type="ECO:0000313" key="2">
    <source>
        <dbReference type="EMBL" id="PON63078.1"/>
    </source>
</evidence>
<name>A0A2P5CPW1_PARAD</name>
<gene>
    <name evidence="2" type="ORF">PanWU01x14_133500</name>
</gene>